<dbReference type="PANTHER" id="PTHR11070:SF2">
    <property type="entry name" value="ATP-DEPENDENT DNA HELICASE SRS2"/>
    <property type="match status" value="1"/>
</dbReference>
<accession>A4BRB1</accession>
<comment type="caution">
    <text evidence="2">The sequence shown here is derived from an EMBL/GenBank/DDBJ whole genome shotgun (WGS) entry which is preliminary data.</text>
</comment>
<dbReference type="SUPFAM" id="SSF52540">
    <property type="entry name" value="P-loop containing nucleoside triphosphate hydrolases"/>
    <property type="match status" value="1"/>
</dbReference>
<sequence length="134" mass="15207">MAVGDDDQNIYAFRYEAVTDYLVENYRSSANIIAASNQIIAGNRARLKAGYPIRSNHARREEPPDGGEWQRAADDERRLYYVGMTRVRESLILCEGRRCSNPFTRVLEGDEIVRLSMPLLRRFGVPSVPGVILC</sequence>
<keyword evidence="2" id="KW-0547">Nucleotide-binding</keyword>
<dbReference type="RefSeq" id="WP_004999717.1">
    <property type="nucleotide sequence ID" value="NZ_CH672427.1"/>
</dbReference>
<dbReference type="AlphaFoldDB" id="A4BRB1"/>
<organism evidence="2 3">
    <name type="scientific">Nitrococcus mobilis Nb-231</name>
    <dbReference type="NCBI Taxonomy" id="314278"/>
    <lineage>
        <taxon>Bacteria</taxon>
        <taxon>Pseudomonadati</taxon>
        <taxon>Pseudomonadota</taxon>
        <taxon>Gammaproteobacteria</taxon>
        <taxon>Chromatiales</taxon>
        <taxon>Ectothiorhodospiraceae</taxon>
        <taxon>Nitrococcus</taxon>
    </lineage>
</organism>
<protein>
    <recommendedName>
        <fullName evidence="1">DNA 3'-5' helicase II</fullName>
    </recommendedName>
</protein>
<evidence type="ECO:0000256" key="1">
    <source>
        <dbReference type="ARBA" id="ARBA00034923"/>
    </source>
</evidence>
<keyword evidence="2" id="KW-0067">ATP-binding</keyword>
<proteinExistence type="predicted"/>
<evidence type="ECO:0000313" key="2">
    <source>
        <dbReference type="EMBL" id="EAR21733.1"/>
    </source>
</evidence>
<dbReference type="PANTHER" id="PTHR11070">
    <property type="entry name" value="UVRD / RECB / PCRA DNA HELICASE FAMILY MEMBER"/>
    <property type="match status" value="1"/>
</dbReference>
<dbReference type="HOGENOM" id="CLU_1894006_0_0_6"/>
<keyword evidence="2" id="KW-0347">Helicase</keyword>
<dbReference type="GO" id="GO:0043138">
    <property type="term" value="F:3'-5' DNA helicase activity"/>
    <property type="evidence" value="ECO:0007669"/>
    <property type="project" value="TreeGrafter"/>
</dbReference>
<dbReference type="Proteomes" id="UP000003374">
    <property type="component" value="Unassembled WGS sequence"/>
</dbReference>
<keyword evidence="3" id="KW-1185">Reference proteome</keyword>
<dbReference type="OrthoDB" id="5298826at2"/>
<name>A4BRB1_9GAMM</name>
<dbReference type="InterPro" id="IPR000212">
    <property type="entry name" value="DNA_helicase_UvrD/REP"/>
</dbReference>
<dbReference type="GO" id="GO:0003677">
    <property type="term" value="F:DNA binding"/>
    <property type="evidence" value="ECO:0007669"/>
    <property type="project" value="InterPro"/>
</dbReference>
<evidence type="ECO:0000313" key="3">
    <source>
        <dbReference type="Proteomes" id="UP000003374"/>
    </source>
</evidence>
<dbReference type="Gene3D" id="3.30.160.800">
    <property type="match status" value="1"/>
</dbReference>
<dbReference type="GO" id="GO:0000725">
    <property type="term" value="P:recombinational repair"/>
    <property type="evidence" value="ECO:0007669"/>
    <property type="project" value="TreeGrafter"/>
</dbReference>
<dbReference type="EMBL" id="AAOF01000006">
    <property type="protein sequence ID" value="EAR21733.1"/>
    <property type="molecule type" value="Genomic_DNA"/>
</dbReference>
<reference evidence="2 3" key="1">
    <citation type="submission" date="2006-02" db="EMBL/GenBank/DDBJ databases">
        <authorList>
            <person name="Waterbury J."/>
            <person name="Ferriera S."/>
            <person name="Johnson J."/>
            <person name="Kravitz S."/>
            <person name="Halpern A."/>
            <person name="Remington K."/>
            <person name="Beeson K."/>
            <person name="Tran B."/>
            <person name="Rogers Y.-H."/>
            <person name="Friedman R."/>
            <person name="Venter J.C."/>
        </authorList>
    </citation>
    <scope>NUCLEOTIDE SEQUENCE [LARGE SCALE GENOMIC DNA]</scope>
    <source>
        <strain evidence="2 3">Nb-231</strain>
    </source>
</reference>
<gene>
    <name evidence="2" type="ORF">NB231_03350</name>
</gene>
<dbReference type="InterPro" id="IPR027417">
    <property type="entry name" value="P-loop_NTPase"/>
</dbReference>
<dbReference type="eggNOG" id="COG0210">
    <property type="taxonomic scope" value="Bacteria"/>
</dbReference>
<dbReference type="GO" id="GO:0005524">
    <property type="term" value="F:ATP binding"/>
    <property type="evidence" value="ECO:0007669"/>
    <property type="project" value="InterPro"/>
</dbReference>
<keyword evidence="2" id="KW-0378">Hydrolase</keyword>
<dbReference type="STRING" id="314278.NB231_03350"/>